<proteinExistence type="predicted"/>
<sequence length="90" mass="10143">MDRIIDVVCEKVDISKKELAQKTKQQSYVDARKAIILLSTRYSTVTNIEISNRLGISSPVISNVKRGKGDVSDSVKKLMREVSQQIAKEY</sequence>
<evidence type="ECO:0000313" key="2">
    <source>
        <dbReference type="EMBL" id="XCI30039.1"/>
    </source>
</evidence>
<dbReference type="GO" id="GO:0006275">
    <property type="term" value="P:regulation of DNA replication"/>
    <property type="evidence" value="ECO:0007669"/>
    <property type="project" value="InterPro"/>
</dbReference>
<dbReference type="EMBL" id="CP159485">
    <property type="protein sequence ID" value="XCI30039.1"/>
    <property type="molecule type" value="Genomic_DNA"/>
</dbReference>
<name>A0AAU8HXA9_9FIRM</name>
<feature type="domain" description="Chromosomal replication initiator DnaA C-terminal" evidence="1">
    <location>
        <begin position="1"/>
        <end position="67"/>
    </location>
</feature>
<gene>
    <name evidence="2" type="ORF">PRVXH_002178</name>
</gene>
<reference evidence="2" key="2">
    <citation type="submission" date="2024-06" db="EMBL/GenBank/DDBJ databases">
        <authorList>
            <person name="Petrova K.O."/>
            <person name="Toshchakov S.V."/>
            <person name="Boltjanskaja Y.V."/>
            <person name="Kevbrin V.V."/>
        </authorList>
    </citation>
    <scope>NUCLEOTIDE SEQUENCE</scope>
    <source>
        <strain evidence="2">Z-710</strain>
    </source>
</reference>
<dbReference type="GO" id="GO:0006270">
    <property type="term" value="P:DNA replication initiation"/>
    <property type="evidence" value="ECO:0007669"/>
    <property type="project" value="InterPro"/>
</dbReference>
<evidence type="ECO:0000259" key="1">
    <source>
        <dbReference type="SMART" id="SM00760"/>
    </source>
</evidence>
<dbReference type="Gene3D" id="1.10.1750.10">
    <property type="match status" value="1"/>
</dbReference>
<dbReference type="GO" id="GO:0005524">
    <property type="term" value="F:ATP binding"/>
    <property type="evidence" value="ECO:0007669"/>
    <property type="project" value="InterPro"/>
</dbReference>
<reference evidence="2" key="1">
    <citation type="journal article" date="2018" name="Antonie Van Leeuwenhoek">
        <title>Proteinivorax hydrogeniformans sp. nov., an anaerobic, haloalkaliphilic bacterium fermenting proteinaceous compounds with high hydrogen production.</title>
        <authorList>
            <person name="Boltyanskaya Y."/>
            <person name="Detkova E."/>
            <person name="Pimenov N."/>
            <person name="Kevbrin V."/>
        </authorList>
    </citation>
    <scope>NUCLEOTIDE SEQUENCE</scope>
    <source>
        <strain evidence="2">Z-710</strain>
    </source>
</reference>
<dbReference type="Pfam" id="PF08299">
    <property type="entry name" value="Bac_DnaA_C"/>
    <property type="match status" value="1"/>
</dbReference>
<dbReference type="AlphaFoldDB" id="A0AAU8HXA9"/>
<dbReference type="SMART" id="SM00760">
    <property type="entry name" value="Bac_DnaA_C"/>
    <property type="match status" value="1"/>
</dbReference>
<protein>
    <submittedName>
        <fullName evidence="2">Helix-turn-helix domain-containing protein</fullName>
    </submittedName>
</protein>
<dbReference type="GO" id="GO:0043565">
    <property type="term" value="F:sequence-specific DNA binding"/>
    <property type="evidence" value="ECO:0007669"/>
    <property type="project" value="InterPro"/>
</dbReference>
<dbReference type="InterPro" id="IPR013159">
    <property type="entry name" value="DnaA_C"/>
</dbReference>
<accession>A0AAU8HXA9</accession>
<dbReference type="SUPFAM" id="SSF48295">
    <property type="entry name" value="TrpR-like"/>
    <property type="match status" value="1"/>
</dbReference>
<dbReference type="RefSeq" id="WP_353894584.1">
    <property type="nucleotide sequence ID" value="NZ_CP159485.1"/>
</dbReference>
<organism evidence="2">
    <name type="scientific">Proteinivorax hydrogeniformans</name>
    <dbReference type="NCBI Taxonomy" id="1826727"/>
    <lineage>
        <taxon>Bacteria</taxon>
        <taxon>Bacillati</taxon>
        <taxon>Bacillota</taxon>
        <taxon>Clostridia</taxon>
        <taxon>Eubacteriales</taxon>
        <taxon>Proteinivoracaceae</taxon>
        <taxon>Proteinivorax</taxon>
    </lineage>
</organism>
<dbReference type="InterPro" id="IPR010921">
    <property type="entry name" value="Trp_repressor/repl_initiator"/>
</dbReference>